<dbReference type="EMBL" id="GL832962">
    <property type="protein sequence ID" value="EGD82974.1"/>
    <property type="molecule type" value="Genomic_DNA"/>
</dbReference>
<feature type="compositionally biased region" description="Low complexity" evidence="4">
    <location>
        <begin position="500"/>
        <end position="523"/>
    </location>
</feature>
<dbReference type="Proteomes" id="UP000007799">
    <property type="component" value="Unassembled WGS sequence"/>
</dbReference>
<dbReference type="InterPro" id="IPR047165">
    <property type="entry name" value="RHG17/44/SH3BP1-like"/>
</dbReference>
<dbReference type="GO" id="GO:0035020">
    <property type="term" value="P:regulation of Rac protein signal transduction"/>
    <property type="evidence" value="ECO:0007669"/>
    <property type="project" value="TreeGrafter"/>
</dbReference>
<dbReference type="Pfam" id="PF03114">
    <property type="entry name" value="BAR"/>
    <property type="match status" value="1"/>
</dbReference>
<sequence>MSLQSKFEQFRTRVGEFKGKLADRQKKAAFLDDGDQQLEHEVFGMRDGLKVLLAKEHEHHPVDERKIPLYNLGAKMMQAGKNIGDTTTFGAFYTKVGRLQLDLGQMQCMHNKTVHAQVHEPLRADLEQDFPKLAQARKKLQAQHQEKDAASARFAQACAKVHKQGYSGSGGKVDNIKEEMEEAMAALQSTKTQYVEQLVDVAARERFVMEKLQHMLEEQLRLHESACELIRAALPSLRELKDTAASRKVFGVGLPSSGVDPVLAQLAATINRDGLNVQGLFRRAGSAVAIRQLKADLNSKRADLRTRCTTERQMHAIANAFKMYLREMPDCLLTTALYPEWMAAARTPDHNDRLYAIQALLEKLPRPNFVTLRFLARFLHHVSLHAEQTKMEARNLGIVIGPNLGWPADHETNAMYSATDSGPLSSLCEAFITYNEWLFPKEEGELAGDITDPYSVPNAPPPPPAARRASSLLVNLPPTPDTTGTAAPQPPSPFVPNPGATTTAATAATATPPSTTPLSSTSSAPPPLPSPMSKPSLVLGHGHSGNDGGDGDGGDGHGDGDGGDVFTGSRRPATTSGAFDFDDDDYDDDDDGARSEEDWDDDVDDDGADTSGGTHITTSHVKAVHQQLHQHQQRQHPPNSALPPKPTLKPERPRPPARPPRPAPPGRPKAPLLPPKPGKP</sequence>
<accession>F2U633</accession>
<evidence type="ECO:0000259" key="5">
    <source>
        <dbReference type="PROSITE" id="PS50238"/>
    </source>
</evidence>
<dbReference type="GO" id="GO:0032956">
    <property type="term" value="P:regulation of actin cytoskeleton organization"/>
    <property type="evidence" value="ECO:0007669"/>
    <property type="project" value="TreeGrafter"/>
</dbReference>
<dbReference type="InParanoid" id="F2U633"/>
<dbReference type="OMA" id="NHSQKGP"/>
<dbReference type="Gene3D" id="1.10.555.10">
    <property type="entry name" value="Rho GTPase activation protein"/>
    <property type="match status" value="1"/>
</dbReference>
<gene>
    <name evidence="6" type="ORF">PTSG_03611</name>
</gene>
<feature type="domain" description="Rho-GAP" evidence="5">
    <location>
        <begin position="235"/>
        <end position="439"/>
    </location>
</feature>
<dbReference type="PANTHER" id="PTHR14130:SF14">
    <property type="entry name" value="RHO GTPASE-ACTIVATING PROTEIN 92B"/>
    <property type="match status" value="1"/>
</dbReference>
<feature type="compositionally biased region" description="Pro residues" evidence="4">
    <location>
        <begin position="656"/>
        <end position="680"/>
    </location>
</feature>
<dbReference type="InterPro" id="IPR008936">
    <property type="entry name" value="Rho_GTPase_activation_prot"/>
</dbReference>
<feature type="region of interest" description="Disordered" evidence="4">
    <location>
        <begin position="449"/>
        <end position="680"/>
    </location>
</feature>
<evidence type="ECO:0000256" key="3">
    <source>
        <dbReference type="SAM" id="Coils"/>
    </source>
</evidence>
<dbReference type="SUPFAM" id="SSF103657">
    <property type="entry name" value="BAR/IMD domain-like"/>
    <property type="match status" value="1"/>
</dbReference>
<evidence type="ECO:0000256" key="1">
    <source>
        <dbReference type="ARBA" id="ARBA00022468"/>
    </source>
</evidence>
<dbReference type="RefSeq" id="XP_004995338.1">
    <property type="nucleotide sequence ID" value="XM_004995281.1"/>
</dbReference>
<evidence type="ECO:0000256" key="4">
    <source>
        <dbReference type="SAM" id="MobiDB-lite"/>
    </source>
</evidence>
<dbReference type="STRING" id="946362.F2U633"/>
<dbReference type="GO" id="GO:0005737">
    <property type="term" value="C:cytoplasm"/>
    <property type="evidence" value="ECO:0007669"/>
    <property type="project" value="InterPro"/>
</dbReference>
<dbReference type="GeneID" id="16075920"/>
<feature type="compositionally biased region" description="Polar residues" evidence="4">
    <location>
        <begin position="611"/>
        <end position="620"/>
    </location>
</feature>
<dbReference type="Gene3D" id="1.20.1270.60">
    <property type="entry name" value="Arfaptin homology (AH) domain/BAR domain"/>
    <property type="match status" value="1"/>
</dbReference>
<organism evidence="7">
    <name type="scientific">Salpingoeca rosetta (strain ATCC 50818 / BSB-021)</name>
    <dbReference type="NCBI Taxonomy" id="946362"/>
    <lineage>
        <taxon>Eukaryota</taxon>
        <taxon>Choanoflagellata</taxon>
        <taxon>Craspedida</taxon>
        <taxon>Salpingoecidae</taxon>
        <taxon>Salpingoeca</taxon>
    </lineage>
</organism>
<dbReference type="SUPFAM" id="SSF48350">
    <property type="entry name" value="GTPase activation domain, GAP"/>
    <property type="match status" value="1"/>
</dbReference>
<dbReference type="FunCoup" id="F2U633">
    <property type="interactions" value="967"/>
</dbReference>
<feature type="coiled-coil region" evidence="3">
    <location>
        <begin position="123"/>
        <end position="197"/>
    </location>
</feature>
<evidence type="ECO:0000313" key="7">
    <source>
        <dbReference type="Proteomes" id="UP000007799"/>
    </source>
</evidence>
<dbReference type="InterPro" id="IPR000198">
    <property type="entry name" value="RhoGAP_dom"/>
</dbReference>
<protein>
    <recommendedName>
        <fullName evidence="5">Rho-GAP domain-containing protein</fullName>
    </recommendedName>
</protein>
<keyword evidence="1" id="KW-0343">GTPase activation</keyword>
<dbReference type="PANTHER" id="PTHR14130">
    <property type="entry name" value="3BP-1 RELATED RHOGAP"/>
    <property type="match status" value="1"/>
</dbReference>
<dbReference type="GO" id="GO:0005096">
    <property type="term" value="F:GTPase activator activity"/>
    <property type="evidence" value="ECO:0007669"/>
    <property type="project" value="UniProtKB-KW"/>
</dbReference>
<evidence type="ECO:0000256" key="2">
    <source>
        <dbReference type="ARBA" id="ARBA00022553"/>
    </source>
</evidence>
<dbReference type="SMART" id="SM00324">
    <property type="entry name" value="RhoGAP"/>
    <property type="match status" value="1"/>
</dbReference>
<reference evidence="6" key="1">
    <citation type="submission" date="2009-08" db="EMBL/GenBank/DDBJ databases">
        <title>Annotation of Salpingoeca rosetta.</title>
        <authorList>
            <consortium name="The Broad Institute Genome Sequencing Platform"/>
            <person name="Russ C."/>
            <person name="Cuomo C."/>
            <person name="Burger G."/>
            <person name="Gray M.W."/>
            <person name="Holland P.W.H."/>
            <person name="King N."/>
            <person name="Lang F.B.F."/>
            <person name="Roger A.J."/>
            <person name="Ruiz-Trillo I."/>
            <person name="Young S.K."/>
            <person name="Zeng Q."/>
            <person name="Gargeya S."/>
            <person name="Alvarado L."/>
            <person name="Berlin A."/>
            <person name="Chapman S.B."/>
            <person name="Chen Z."/>
            <person name="Freedman E."/>
            <person name="Gellesch M."/>
            <person name="Goldberg J."/>
            <person name="Griggs A."/>
            <person name="Gujja S."/>
            <person name="Heilman E."/>
            <person name="Heiman D."/>
            <person name="Howarth C."/>
            <person name="Mehta T."/>
            <person name="Neiman D."/>
            <person name="Pearson M."/>
            <person name="Roberts A."/>
            <person name="Saif S."/>
            <person name="Shea T."/>
            <person name="Shenoy N."/>
            <person name="Sisk P."/>
            <person name="Stolte C."/>
            <person name="Sykes S."/>
            <person name="White J."/>
            <person name="Yandava C."/>
            <person name="Haas B."/>
            <person name="Nusbaum C."/>
            <person name="Birren B."/>
        </authorList>
    </citation>
    <scope>NUCLEOTIDE SEQUENCE [LARGE SCALE GENOMIC DNA]</scope>
    <source>
        <strain evidence="6">ATCC 50818</strain>
    </source>
</reference>
<dbReference type="OrthoDB" id="19923at2759"/>
<dbReference type="InterPro" id="IPR004148">
    <property type="entry name" value="BAR_dom"/>
</dbReference>
<dbReference type="GO" id="GO:0007165">
    <property type="term" value="P:signal transduction"/>
    <property type="evidence" value="ECO:0007669"/>
    <property type="project" value="InterPro"/>
</dbReference>
<proteinExistence type="predicted"/>
<dbReference type="InterPro" id="IPR027267">
    <property type="entry name" value="AH/BAR_dom_sf"/>
</dbReference>
<keyword evidence="3" id="KW-0175">Coiled coil</keyword>
<dbReference type="eggNOG" id="KOG4270">
    <property type="taxonomic scope" value="Eukaryota"/>
</dbReference>
<dbReference type="Pfam" id="PF00620">
    <property type="entry name" value="RhoGAP"/>
    <property type="match status" value="1"/>
</dbReference>
<dbReference type="KEGG" id="sre:PTSG_03611"/>
<dbReference type="PROSITE" id="PS50238">
    <property type="entry name" value="RHOGAP"/>
    <property type="match status" value="1"/>
</dbReference>
<name>F2U633_SALR5</name>
<dbReference type="AlphaFoldDB" id="F2U633"/>
<feature type="compositionally biased region" description="Acidic residues" evidence="4">
    <location>
        <begin position="580"/>
        <end position="608"/>
    </location>
</feature>
<keyword evidence="2" id="KW-0597">Phosphoprotein</keyword>
<keyword evidence="7" id="KW-1185">Reference proteome</keyword>
<evidence type="ECO:0000313" key="6">
    <source>
        <dbReference type="EMBL" id="EGD82974.1"/>
    </source>
</evidence>